<dbReference type="PANTHER" id="PTHR42885">
    <property type="entry name" value="HISTIDINOL-PHOSPHATE AMINOTRANSFERASE-RELATED"/>
    <property type="match status" value="1"/>
</dbReference>
<dbReference type="InterPro" id="IPR005861">
    <property type="entry name" value="HisP_aminotrans"/>
</dbReference>
<keyword evidence="7 12" id="KW-0028">Amino-acid biosynthesis</keyword>
<dbReference type="InterPro" id="IPR004839">
    <property type="entry name" value="Aminotransferase_I/II_large"/>
</dbReference>
<accession>A0A2S7KP82</accession>
<dbReference type="Pfam" id="PF00155">
    <property type="entry name" value="Aminotran_1_2"/>
    <property type="match status" value="1"/>
</dbReference>
<dbReference type="GO" id="GO:0004400">
    <property type="term" value="F:histidinol-phosphate transaminase activity"/>
    <property type="evidence" value="ECO:0007669"/>
    <property type="project" value="UniProtKB-UniRule"/>
</dbReference>
<reference evidence="14 15" key="1">
    <citation type="submission" date="2016-11" db="EMBL/GenBank/DDBJ databases">
        <title>Trade-off between light-utilization and light-protection in marine flavobacteria.</title>
        <authorList>
            <person name="Kumagai Y."/>
        </authorList>
    </citation>
    <scope>NUCLEOTIDE SEQUENCE [LARGE SCALE GENOMIC DNA]</scope>
    <source>
        <strain evidence="14 15">NBRC 107741</strain>
    </source>
</reference>
<sequence length="343" mass="38360">MKVEKLIRPWINSLQAYSSARDEFVGEAGGMVFLDANENPFETGVNRYPDPRQRSLKSLLAKNKGVPEDQLILGNGSDEILDLLFRIFCEPGQDNVLLLPPTYGMYKVLADINRVDYQEVALNKKFQIDVEGILGAISDRTKMVFVCSPNNPTGNLIRPELIEALLTGLNTVVVVDEAYIDFAAAPSWSNRLKEFPNLVVIQTLSKAYGLAGIRLGMAMAHPLVIEAMNRIKPPYNVNQLTQQRAIARLESGLGTEVEQILEERAYLADQLNEFPFVEEVFPSEANFILIRVDDGPGRYREILDKGIVLRDRSKQLGCENTLRITVGTAAENKLLLNVLKQLQ</sequence>
<dbReference type="EMBL" id="MQUB01000001">
    <property type="protein sequence ID" value="PQB04439.1"/>
    <property type="molecule type" value="Genomic_DNA"/>
</dbReference>
<gene>
    <name evidence="12" type="primary">hisC</name>
    <name evidence="14" type="ORF">BST85_05640</name>
</gene>
<evidence type="ECO:0000259" key="13">
    <source>
        <dbReference type="Pfam" id="PF00155"/>
    </source>
</evidence>
<dbReference type="PANTHER" id="PTHR42885:SF2">
    <property type="entry name" value="HISTIDINOL-PHOSPHATE AMINOTRANSFERASE"/>
    <property type="match status" value="1"/>
</dbReference>
<evidence type="ECO:0000256" key="2">
    <source>
        <dbReference type="ARBA" id="ARBA00005011"/>
    </source>
</evidence>
<dbReference type="CDD" id="cd00609">
    <property type="entry name" value="AAT_like"/>
    <property type="match status" value="1"/>
</dbReference>
<dbReference type="Proteomes" id="UP000239800">
    <property type="component" value="Unassembled WGS sequence"/>
</dbReference>
<dbReference type="UniPathway" id="UPA00031">
    <property type="reaction ID" value="UER00012"/>
</dbReference>
<comment type="caution">
    <text evidence="14">The sequence shown here is derived from an EMBL/GenBank/DDBJ whole genome shotgun (WGS) entry which is preliminary data.</text>
</comment>
<dbReference type="HAMAP" id="MF_01023">
    <property type="entry name" value="HisC_aminotrans_2"/>
    <property type="match status" value="1"/>
</dbReference>
<comment type="subunit">
    <text evidence="5 12">Homodimer.</text>
</comment>
<organism evidence="14 15">
    <name type="scientific">Aureitalea marina</name>
    <dbReference type="NCBI Taxonomy" id="930804"/>
    <lineage>
        <taxon>Bacteria</taxon>
        <taxon>Pseudomonadati</taxon>
        <taxon>Bacteroidota</taxon>
        <taxon>Flavobacteriia</taxon>
        <taxon>Flavobacteriales</taxon>
        <taxon>Flavobacteriaceae</taxon>
        <taxon>Aureitalea</taxon>
    </lineage>
</organism>
<dbReference type="PROSITE" id="PS00599">
    <property type="entry name" value="AA_TRANSFER_CLASS_2"/>
    <property type="match status" value="1"/>
</dbReference>
<dbReference type="InterPro" id="IPR015421">
    <property type="entry name" value="PyrdxlP-dep_Trfase_major"/>
</dbReference>
<evidence type="ECO:0000256" key="9">
    <source>
        <dbReference type="ARBA" id="ARBA00022898"/>
    </source>
</evidence>
<comment type="catalytic activity">
    <reaction evidence="11 12">
        <text>L-histidinol phosphate + 2-oxoglutarate = 3-(imidazol-4-yl)-2-oxopropyl phosphate + L-glutamate</text>
        <dbReference type="Rhea" id="RHEA:23744"/>
        <dbReference type="ChEBI" id="CHEBI:16810"/>
        <dbReference type="ChEBI" id="CHEBI:29985"/>
        <dbReference type="ChEBI" id="CHEBI:57766"/>
        <dbReference type="ChEBI" id="CHEBI:57980"/>
        <dbReference type="EC" id="2.6.1.9"/>
    </reaction>
</comment>
<keyword evidence="9 12" id="KW-0663">Pyridoxal phosphate</keyword>
<evidence type="ECO:0000256" key="12">
    <source>
        <dbReference type="HAMAP-Rule" id="MF_01023"/>
    </source>
</evidence>
<comment type="cofactor">
    <cofactor evidence="1 12">
        <name>pyridoxal 5'-phosphate</name>
        <dbReference type="ChEBI" id="CHEBI:597326"/>
    </cofactor>
</comment>
<evidence type="ECO:0000256" key="8">
    <source>
        <dbReference type="ARBA" id="ARBA00022679"/>
    </source>
</evidence>
<dbReference type="InterPro" id="IPR015424">
    <property type="entry name" value="PyrdxlP-dep_Trfase"/>
</dbReference>
<dbReference type="SUPFAM" id="SSF53383">
    <property type="entry name" value="PLP-dependent transferases"/>
    <property type="match status" value="1"/>
</dbReference>
<evidence type="ECO:0000256" key="1">
    <source>
        <dbReference type="ARBA" id="ARBA00001933"/>
    </source>
</evidence>
<protein>
    <recommendedName>
        <fullName evidence="12">Histidinol-phosphate aminotransferase</fullName>
        <ecNumber evidence="12">2.6.1.9</ecNumber>
    </recommendedName>
    <alternativeName>
        <fullName evidence="12">Imidazole acetol-phosphate transaminase</fullName>
    </alternativeName>
</protein>
<keyword evidence="10 12" id="KW-0368">Histidine biosynthesis</keyword>
<dbReference type="Gene3D" id="3.90.1150.10">
    <property type="entry name" value="Aspartate Aminotransferase, domain 1"/>
    <property type="match status" value="1"/>
</dbReference>
<comment type="pathway">
    <text evidence="2 12">Amino-acid biosynthesis; L-histidine biosynthesis; L-histidine from 5-phospho-alpha-D-ribose 1-diphosphate: step 7/9.</text>
</comment>
<dbReference type="GO" id="GO:0030170">
    <property type="term" value="F:pyridoxal phosphate binding"/>
    <property type="evidence" value="ECO:0007669"/>
    <property type="project" value="InterPro"/>
</dbReference>
<dbReference type="OrthoDB" id="9813612at2"/>
<dbReference type="RefSeq" id="WP_104812364.1">
    <property type="nucleotide sequence ID" value="NZ_MQUB01000001.1"/>
</dbReference>
<evidence type="ECO:0000256" key="7">
    <source>
        <dbReference type="ARBA" id="ARBA00022605"/>
    </source>
</evidence>
<evidence type="ECO:0000256" key="5">
    <source>
        <dbReference type="ARBA" id="ARBA00011738"/>
    </source>
</evidence>
<keyword evidence="6 12" id="KW-0032">Aminotransferase</keyword>
<dbReference type="InterPro" id="IPR001917">
    <property type="entry name" value="Aminotrans_II_pyridoxalP_BS"/>
</dbReference>
<dbReference type="NCBIfam" id="TIGR01141">
    <property type="entry name" value="hisC"/>
    <property type="match status" value="1"/>
</dbReference>
<evidence type="ECO:0000313" key="14">
    <source>
        <dbReference type="EMBL" id="PQB04439.1"/>
    </source>
</evidence>
<keyword evidence="15" id="KW-1185">Reference proteome</keyword>
<dbReference type="Gene3D" id="3.40.640.10">
    <property type="entry name" value="Type I PLP-dependent aspartate aminotransferase-like (Major domain)"/>
    <property type="match status" value="1"/>
</dbReference>
<name>A0A2S7KP82_9FLAO</name>
<evidence type="ECO:0000256" key="4">
    <source>
        <dbReference type="ARBA" id="ARBA00007970"/>
    </source>
</evidence>
<evidence type="ECO:0000256" key="6">
    <source>
        <dbReference type="ARBA" id="ARBA00022576"/>
    </source>
</evidence>
<comment type="similarity">
    <text evidence="4 12">Belongs to the class-II pyridoxal-phosphate-dependent aminotransferase family. Histidinol-phosphate aminotransferase subfamily.</text>
</comment>
<dbReference type="AlphaFoldDB" id="A0A2S7KP82"/>
<feature type="modified residue" description="N6-(pyridoxal phosphate)lysine" evidence="12">
    <location>
        <position position="206"/>
    </location>
</feature>
<dbReference type="InterPro" id="IPR015422">
    <property type="entry name" value="PyrdxlP-dep_Trfase_small"/>
</dbReference>
<dbReference type="GO" id="GO:0000105">
    <property type="term" value="P:L-histidine biosynthetic process"/>
    <property type="evidence" value="ECO:0007669"/>
    <property type="project" value="UniProtKB-UniRule"/>
</dbReference>
<dbReference type="EC" id="2.6.1.9" evidence="12"/>
<comment type="pathway">
    <text evidence="3">Lipid metabolism.</text>
</comment>
<evidence type="ECO:0000313" key="15">
    <source>
        <dbReference type="Proteomes" id="UP000239800"/>
    </source>
</evidence>
<keyword evidence="8 12" id="KW-0808">Transferase</keyword>
<feature type="domain" description="Aminotransferase class I/classII large" evidence="13">
    <location>
        <begin position="44"/>
        <end position="338"/>
    </location>
</feature>
<evidence type="ECO:0000256" key="10">
    <source>
        <dbReference type="ARBA" id="ARBA00023102"/>
    </source>
</evidence>
<evidence type="ECO:0000256" key="11">
    <source>
        <dbReference type="ARBA" id="ARBA00047481"/>
    </source>
</evidence>
<evidence type="ECO:0000256" key="3">
    <source>
        <dbReference type="ARBA" id="ARBA00005189"/>
    </source>
</evidence>
<proteinExistence type="inferred from homology"/>